<dbReference type="InterPro" id="IPR002347">
    <property type="entry name" value="SDR_fam"/>
</dbReference>
<sequence length="270" mass="27880">MAVVTGASRGAGRGIALALGDIGATVYLTGRSASIDAVAAEVTARGGRGIGVVCDHADDDAVAALFVRVGEEQGRLDILVNNAIALPSGLGDDQPFWERPLGHQSMFDVGLRSTYVAAWHAAPLLIEASGLLVNTSSFGGGCYMHGPAYGAVKAGVDRLAHDFGIDLAPHGVTAVSLWMGILRTERTLAALKADPDKYGDLAARTESVELPGRVVAALWQHPDRASWNGQVVVNAELAAELGVVDVDGGLAPSHRPMLGGPPTVNPAIVR</sequence>
<dbReference type="InterPro" id="IPR036291">
    <property type="entry name" value="NAD(P)-bd_dom_sf"/>
</dbReference>
<dbReference type="PRINTS" id="PR00081">
    <property type="entry name" value="GDHRDH"/>
</dbReference>
<evidence type="ECO:0000313" key="3">
    <source>
        <dbReference type="Proteomes" id="UP000313231"/>
    </source>
</evidence>
<dbReference type="PRINTS" id="PR00080">
    <property type="entry name" value="SDRFAMILY"/>
</dbReference>
<keyword evidence="3" id="KW-1185">Reference proteome</keyword>
<dbReference type="SUPFAM" id="SSF51735">
    <property type="entry name" value="NAD(P)-binding Rossmann-fold domains"/>
    <property type="match status" value="1"/>
</dbReference>
<accession>A0A5C4WLS7</accession>
<proteinExistence type="inferred from homology"/>
<name>A0A5C4WLS7_9ACTN</name>
<dbReference type="Gene3D" id="3.40.50.720">
    <property type="entry name" value="NAD(P)-binding Rossmann-like Domain"/>
    <property type="match status" value="1"/>
</dbReference>
<dbReference type="OrthoDB" id="63584at2"/>
<dbReference type="EMBL" id="VDMP01000014">
    <property type="protein sequence ID" value="TNM48229.1"/>
    <property type="molecule type" value="Genomic_DNA"/>
</dbReference>
<gene>
    <name evidence="2" type="ORF">FHP29_02185</name>
</gene>
<dbReference type="Pfam" id="PF00106">
    <property type="entry name" value="adh_short"/>
    <property type="match status" value="1"/>
</dbReference>
<reference evidence="2 3" key="1">
    <citation type="journal article" date="2016" name="Int. J. Syst. Evol. Microbiol.">
        <title>Nocardioides albidus sp. nov., an actinobacterium isolated from garden soil.</title>
        <authorList>
            <person name="Singh H."/>
            <person name="Du J."/>
            <person name="Trinh H."/>
            <person name="Won K."/>
            <person name="Yang J.E."/>
            <person name="Yin C."/>
            <person name="Kook M."/>
            <person name="Yi T.H."/>
        </authorList>
    </citation>
    <scope>NUCLEOTIDE SEQUENCE [LARGE SCALE GENOMIC DNA]</scope>
    <source>
        <strain evidence="2 3">CCTCC AB 2015297</strain>
    </source>
</reference>
<evidence type="ECO:0000313" key="2">
    <source>
        <dbReference type="EMBL" id="TNM48229.1"/>
    </source>
</evidence>
<comment type="similarity">
    <text evidence="1">Belongs to the short-chain dehydrogenases/reductases (SDR) family.</text>
</comment>
<dbReference type="PANTHER" id="PTHR44147:SF2">
    <property type="entry name" value="DEHYDROGENASE_REDUCTASE SDR FAMILY MEMBER 1"/>
    <property type="match status" value="1"/>
</dbReference>
<dbReference type="AlphaFoldDB" id="A0A5C4WLS7"/>
<protein>
    <submittedName>
        <fullName evidence="2">SDR family NAD(P)-dependent oxidoreductase</fullName>
    </submittedName>
</protein>
<dbReference type="PANTHER" id="PTHR44147">
    <property type="entry name" value="DEHYDROGENASE/REDUCTASE SDR FAMILY MEMBER 1"/>
    <property type="match status" value="1"/>
</dbReference>
<evidence type="ECO:0000256" key="1">
    <source>
        <dbReference type="RuleBase" id="RU000363"/>
    </source>
</evidence>
<comment type="caution">
    <text evidence="2">The sequence shown here is derived from an EMBL/GenBank/DDBJ whole genome shotgun (WGS) entry which is preliminary data.</text>
</comment>
<organism evidence="2 3">
    <name type="scientific">Nocardioides albidus</name>
    <dbReference type="NCBI Taxonomy" id="1517589"/>
    <lineage>
        <taxon>Bacteria</taxon>
        <taxon>Bacillati</taxon>
        <taxon>Actinomycetota</taxon>
        <taxon>Actinomycetes</taxon>
        <taxon>Propionibacteriales</taxon>
        <taxon>Nocardioidaceae</taxon>
        <taxon>Nocardioides</taxon>
    </lineage>
</organism>
<dbReference type="Proteomes" id="UP000313231">
    <property type="component" value="Unassembled WGS sequence"/>
</dbReference>